<evidence type="ECO:0000256" key="1">
    <source>
        <dbReference type="SAM" id="Phobius"/>
    </source>
</evidence>
<name>A0A0J8QQH4_COCIT</name>
<reference evidence="3" key="1">
    <citation type="journal article" date="2010" name="Genome Res.">
        <title>Population genomic sequencing of Coccidioides fungi reveals recent hybridization and transposon control.</title>
        <authorList>
            <person name="Neafsey D.E."/>
            <person name="Barker B.M."/>
            <person name="Sharpton T.J."/>
            <person name="Stajich J.E."/>
            <person name="Park D.J."/>
            <person name="Whiston E."/>
            <person name="Hung C.-Y."/>
            <person name="McMahan C."/>
            <person name="White J."/>
            <person name="Sykes S."/>
            <person name="Heiman D."/>
            <person name="Young S."/>
            <person name="Zeng Q."/>
            <person name="Abouelleil A."/>
            <person name="Aftuck L."/>
            <person name="Bessette D."/>
            <person name="Brown A."/>
            <person name="FitzGerald M."/>
            <person name="Lui A."/>
            <person name="Macdonald J.P."/>
            <person name="Priest M."/>
            <person name="Orbach M.J."/>
            <person name="Galgiani J.N."/>
            <person name="Kirkland T.N."/>
            <person name="Cole G.T."/>
            <person name="Birren B.W."/>
            <person name="Henn M.R."/>
            <person name="Taylor J.W."/>
            <person name="Rounsley S.D."/>
        </authorList>
    </citation>
    <scope>NUCLEOTIDE SEQUENCE [LARGE SCALE GENOMIC DNA]</scope>
    <source>
        <strain evidence="3">RMSCC 3703</strain>
    </source>
</reference>
<gene>
    <name evidence="2" type="ORF">CISG_00656</name>
</gene>
<feature type="transmembrane region" description="Helical" evidence="1">
    <location>
        <begin position="122"/>
        <end position="143"/>
    </location>
</feature>
<keyword evidence="1" id="KW-1133">Transmembrane helix</keyword>
<evidence type="ECO:0000313" key="2">
    <source>
        <dbReference type="EMBL" id="KMU74726.1"/>
    </source>
</evidence>
<dbReference type="STRING" id="454286.A0A0J8QQH4"/>
<keyword evidence="1" id="KW-0812">Transmembrane</keyword>
<sequence>MLLNRQLSSSLPFCGVSIPRLQIPKFWRVWLYELDPFTRLMSGMIVTELHDRPVTCKPEKLNRFVPPPGQDCFSYMKEFFANGGPGYLVKNATDICEYCAYKVGDQFYKPFGMEFSNRWRDLGIFLCFIASNLILLFVGSRYLNFNRR</sequence>
<dbReference type="AlphaFoldDB" id="A0A0J8QQH4"/>
<evidence type="ECO:0000313" key="3">
    <source>
        <dbReference type="Proteomes" id="UP000054559"/>
    </source>
</evidence>
<keyword evidence="1" id="KW-0472">Membrane</keyword>
<proteinExistence type="predicted"/>
<dbReference type="EMBL" id="DS268119">
    <property type="protein sequence ID" value="KMU74726.1"/>
    <property type="molecule type" value="Genomic_DNA"/>
</dbReference>
<organism evidence="2 3">
    <name type="scientific">Coccidioides immitis RMSCC 3703</name>
    <dbReference type="NCBI Taxonomy" id="454286"/>
    <lineage>
        <taxon>Eukaryota</taxon>
        <taxon>Fungi</taxon>
        <taxon>Dikarya</taxon>
        <taxon>Ascomycota</taxon>
        <taxon>Pezizomycotina</taxon>
        <taxon>Eurotiomycetes</taxon>
        <taxon>Eurotiomycetidae</taxon>
        <taxon>Onygenales</taxon>
        <taxon>Onygenaceae</taxon>
        <taxon>Coccidioides</taxon>
    </lineage>
</organism>
<dbReference type="Proteomes" id="UP000054559">
    <property type="component" value="Unassembled WGS sequence"/>
</dbReference>
<protein>
    <submittedName>
        <fullName evidence="2">SNQ2 protein</fullName>
    </submittedName>
</protein>
<accession>A0A0J8QQH4</accession>